<keyword evidence="5" id="KW-0234">DNA repair</keyword>
<keyword evidence="4 7" id="KW-0068">Autocatalytic cleavage</keyword>
<protein>
    <submittedName>
        <fullName evidence="9">Error-prone repair protein UmuD</fullName>
    </submittedName>
</protein>
<accession>A0A2R4AK52</accession>
<dbReference type="GO" id="GO:0003677">
    <property type="term" value="F:DNA binding"/>
    <property type="evidence" value="ECO:0007669"/>
    <property type="project" value="InterPro"/>
</dbReference>
<organism evidence="9">
    <name type="scientific">Citrobacter freundii</name>
    <dbReference type="NCBI Taxonomy" id="546"/>
    <lineage>
        <taxon>Bacteria</taxon>
        <taxon>Pseudomonadati</taxon>
        <taxon>Pseudomonadota</taxon>
        <taxon>Gammaproteobacteria</taxon>
        <taxon>Enterobacterales</taxon>
        <taxon>Enterobacteriaceae</taxon>
        <taxon>Citrobacter</taxon>
        <taxon>Citrobacter freundii complex</taxon>
    </lineage>
</organism>
<feature type="domain" description="Peptidase S24/S26A/S26B/S26C" evidence="8">
    <location>
        <begin position="27"/>
        <end position="141"/>
    </location>
</feature>
<evidence type="ECO:0000313" key="9">
    <source>
        <dbReference type="EMBL" id="AVR65070.1"/>
    </source>
</evidence>
<dbReference type="PANTHER" id="PTHR33516:SF2">
    <property type="entry name" value="LEXA REPRESSOR-RELATED"/>
    <property type="match status" value="1"/>
</dbReference>
<dbReference type="GO" id="GO:0016787">
    <property type="term" value="F:hydrolase activity"/>
    <property type="evidence" value="ECO:0007669"/>
    <property type="project" value="UniProtKB-KW"/>
</dbReference>
<dbReference type="SUPFAM" id="SSF51306">
    <property type="entry name" value="LexA/Signal peptidase"/>
    <property type="match status" value="1"/>
</dbReference>
<keyword evidence="9" id="KW-0614">Plasmid</keyword>
<dbReference type="InterPro" id="IPR036286">
    <property type="entry name" value="LexA/Signal_pep-like_sf"/>
</dbReference>
<keyword evidence="6" id="KW-0742">SOS response</keyword>
<comment type="similarity">
    <text evidence="1 7">Belongs to the peptidase S24 family.</text>
</comment>
<dbReference type="InterPro" id="IPR006197">
    <property type="entry name" value="Peptidase_S24_LexA"/>
</dbReference>
<keyword evidence="3 7" id="KW-0378">Hydrolase</keyword>
<dbReference type="GO" id="GO:0006355">
    <property type="term" value="P:regulation of DNA-templated transcription"/>
    <property type="evidence" value="ECO:0007669"/>
    <property type="project" value="InterPro"/>
</dbReference>
<dbReference type="InterPro" id="IPR015927">
    <property type="entry name" value="Peptidase_S24_S26A/B/C"/>
</dbReference>
<keyword evidence="2" id="KW-0227">DNA damage</keyword>
<evidence type="ECO:0000259" key="8">
    <source>
        <dbReference type="Pfam" id="PF00717"/>
    </source>
</evidence>
<evidence type="ECO:0000256" key="6">
    <source>
        <dbReference type="ARBA" id="ARBA00023236"/>
    </source>
</evidence>
<dbReference type="GO" id="GO:0006281">
    <property type="term" value="P:DNA repair"/>
    <property type="evidence" value="ECO:0007669"/>
    <property type="project" value="UniProtKB-KW"/>
</dbReference>
<dbReference type="Pfam" id="PF00717">
    <property type="entry name" value="Peptidase_S24"/>
    <property type="match status" value="1"/>
</dbReference>
<evidence type="ECO:0000256" key="5">
    <source>
        <dbReference type="ARBA" id="ARBA00023204"/>
    </source>
</evidence>
<name>A0A2R4AK52_CITFR</name>
<dbReference type="GO" id="GO:0009432">
    <property type="term" value="P:SOS response"/>
    <property type="evidence" value="ECO:0007669"/>
    <property type="project" value="UniProtKB-KW"/>
</dbReference>
<reference evidence="9" key="1">
    <citation type="submission" date="2018-10" db="EMBL/GenBank/DDBJ databases">
        <title>Complete Sequence of plasmid pTEM-2262.</title>
        <authorList>
            <person name="Li M."/>
            <person name="Li F."/>
            <person name="Pei G."/>
            <person name="Tong Y."/>
        </authorList>
    </citation>
    <scope>NUCLEOTIDE SEQUENCE</scope>
    <source>
        <strain evidence="9">2262</strain>
        <plasmid evidence="9">pTEM-2262</plasmid>
    </source>
</reference>
<dbReference type="NCBIfam" id="NF007621">
    <property type="entry name" value="PRK10276.1"/>
    <property type="match status" value="1"/>
</dbReference>
<evidence type="ECO:0000256" key="7">
    <source>
        <dbReference type="RuleBase" id="RU003991"/>
    </source>
</evidence>
<dbReference type="EMBL" id="MG387191">
    <property type="protein sequence ID" value="AVR65070.1"/>
    <property type="molecule type" value="Genomic_DNA"/>
</dbReference>
<evidence type="ECO:0000256" key="3">
    <source>
        <dbReference type="ARBA" id="ARBA00022801"/>
    </source>
</evidence>
<dbReference type="PANTHER" id="PTHR33516">
    <property type="entry name" value="LEXA REPRESSOR"/>
    <property type="match status" value="1"/>
</dbReference>
<sequence length="149" mass="16458">MDIQHHEEQSIMKLIPVTQQSPGQFPLFVEPVSAGFPSVASDYVDEFIDLNTHLIKHPSATYFLRVTGSSMVEARIHEGDLVIVDSSLEAKEGDIVIATVDGDFTIKRLQLSPAPALLPMNSRMSPIYLKEGEELAIFGVVTFIVYKAL</sequence>
<proteinExistence type="inferred from homology"/>
<evidence type="ECO:0000256" key="2">
    <source>
        <dbReference type="ARBA" id="ARBA00022763"/>
    </source>
</evidence>
<dbReference type="AlphaFoldDB" id="A0A2R4AK52"/>
<evidence type="ECO:0000256" key="1">
    <source>
        <dbReference type="ARBA" id="ARBA00007484"/>
    </source>
</evidence>
<dbReference type="InterPro" id="IPR050077">
    <property type="entry name" value="LexA_repressor"/>
</dbReference>
<dbReference type="PRINTS" id="PR00726">
    <property type="entry name" value="LEXASERPTASE"/>
</dbReference>
<dbReference type="CDD" id="cd06529">
    <property type="entry name" value="S24_LexA-like"/>
    <property type="match status" value="1"/>
</dbReference>
<dbReference type="InterPro" id="IPR039418">
    <property type="entry name" value="LexA-like"/>
</dbReference>
<evidence type="ECO:0000256" key="4">
    <source>
        <dbReference type="ARBA" id="ARBA00022813"/>
    </source>
</evidence>
<geneLocation type="plasmid" evidence="9">
    <name>pTEM-2262</name>
</geneLocation>
<dbReference type="Gene3D" id="2.10.109.10">
    <property type="entry name" value="Umud Fragment, subunit A"/>
    <property type="match status" value="1"/>
</dbReference>